<evidence type="ECO:0000256" key="1">
    <source>
        <dbReference type="SAM" id="MobiDB-lite"/>
    </source>
</evidence>
<dbReference type="Proteomes" id="UP001066276">
    <property type="component" value="Chromosome 4_2"/>
</dbReference>
<dbReference type="AlphaFoldDB" id="A0AAV7SC40"/>
<organism evidence="2 3">
    <name type="scientific">Pleurodeles waltl</name>
    <name type="common">Iberian ribbed newt</name>
    <dbReference type="NCBI Taxonomy" id="8319"/>
    <lineage>
        <taxon>Eukaryota</taxon>
        <taxon>Metazoa</taxon>
        <taxon>Chordata</taxon>
        <taxon>Craniata</taxon>
        <taxon>Vertebrata</taxon>
        <taxon>Euteleostomi</taxon>
        <taxon>Amphibia</taxon>
        <taxon>Batrachia</taxon>
        <taxon>Caudata</taxon>
        <taxon>Salamandroidea</taxon>
        <taxon>Salamandridae</taxon>
        <taxon>Pleurodelinae</taxon>
        <taxon>Pleurodeles</taxon>
    </lineage>
</organism>
<accession>A0AAV7SC40</accession>
<protein>
    <submittedName>
        <fullName evidence="2">Uncharacterized protein</fullName>
    </submittedName>
</protein>
<dbReference type="EMBL" id="JANPWB010000008">
    <property type="protein sequence ID" value="KAJ1161134.1"/>
    <property type="molecule type" value="Genomic_DNA"/>
</dbReference>
<reference evidence="2" key="1">
    <citation type="journal article" date="2022" name="bioRxiv">
        <title>Sequencing and chromosome-scale assembly of the giantPleurodeles waltlgenome.</title>
        <authorList>
            <person name="Brown T."/>
            <person name="Elewa A."/>
            <person name="Iarovenko S."/>
            <person name="Subramanian E."/>
            <person name="Araus A.J."/>
            <person name="Petzold A."/>
            <person name="Susuki M."/>
            <person name="Suzuki K.-i.T."/>
            <person name="Hayashi T."/>
            <person name="Toyoda A."/>
            <person name="Oliveira C."/>
            <person name="Osipova E."/>
            <person name="Leigh N.D."/>
            <person name="Simon A."/>
            <person name="Yun M.H."/>
        </authorList>
    </citation>
    <scope>NUCLEOTIDE SEQUENCE</scope>
    <source>
        <strain evidence="2">20211129_DDA</strain>
        <tissue evidence="2">Liver</tissue>
    </source>
</reference>
<feature type="region of interest" description="Disordered" evidence="1">
    <location>
        <begin position="73"/>
        <end position="170"/>
    </location>
</feature>
<name>A0AAV7SC40_PLEWA</name>
<evidence type="ECO:0000313" key="2">
    <source>
        <dbReference type="EMBL" id="KAJ1161134.1"/>
    </source>
</evidence>
<feature type="compositionally biased region" description="Acidic residues" evidence="1">
    <location>
        <begin position="139"/>
        <end position="150"/>
    </location>
</feature>
<comment type="caution">
    <text evidence="2">The sequence shown here is derived from an EMBL/GenBank/DDBJ whole genome shotgun (WGS) entry which is preliminary data.</text>
</comment>
<sequence length="170" mass="18978">MDAKHMVKVIELGLVVAKRCVALKWMTNKISHEKQWMLEFVEWTRAECGVRHRLIYCGVNQGGLAEWDMADLSHQEKTSSTSSGPEEHIAAINPVALPGVEGQEPAARPFGRLKREDPELEGGDGEDDRSKEPRSVTGEEQDDLATEEYPEDLHVEFEAWEAPCTSPGHA</sequence>
<evidence type="ECO:0000313" key="3">
    <source>
        <dbReference type="Proteomes" id="UP001066276"/>
    </source>
</evidence>
<keyword evidence="3" id="KW-1185">Reference proteome</keyword>
<gene>
    <name evidence="2" type="ORF">NDU88_001621</name>
</gene>
<proteinExistence type="predicted"/>
<feature type="compositionally biased region" description="Acidic residues" evidence="1">
    <location>
        <begin position="118"/>
        <end position="127"/>
    </location>
</feature>